<evidence type="ECO:0000256" key="1">
    <source>
        <dbReference type="ARBA" id="ARBA00007992"/>
    </source>
</evidence>
<evidence type="ECO:0000256" key="3">
    <source>
        <dbReference type="ARBA" id="ARBA00022827"/>
    </source>
</evidence>
<accession>A0A507FIC5</accession>
<organism evidence="7 8">
    <name type="scientific">Chytriomyces confervae</name>
    <dbReference type="NCBI Taxonomy" id="246404"/>
    <lineage>
        <taxon>Eukaryota</taxon>
        <taxon>Fungi</taxon>
        <taxon>Fungi incertae sedis</taxon>
        <taxon>Chytridiomycota</taxon>
        <taxon>Chytridiomycota incertae sedis</taxon>
        <taxon>Chytridiomycetes</taxon>
        <taxon>Chytridiales</taxon>
        <taxon>Chytriomycetaceae</taxon>
        <taxon>Chytriomyces</taxon>
    </lineage>
</organism>
<reference evidence="7 8" key="1">
    <citation type="journal article" date="2019" name="Sci. Rep.">
        <title>Comparative genomics of chytrid fungi reveal insights into the obligate biotrophic and pathogenic lifestyle of Synchytrium endobioticum.</title>
        <authorList>
            <person name="van de Vossenberg B.T.L.H."/>
            <person name="Warris S."/>
            <person name="Nguyen H.D.T."/>
            <person name="van Gent-Pelzer M.P.E."/>
            <person name="Joly D.L."/>
            <person name="van de Geest H.C."/>
            <person name="Bonants P.J.M."/>
            <person name="Smith D.S."/>
            <person name="Levesque C.A."/>
            <person name="van der Lee T.A.J."/>
        </authorList>
    </citation>
    <scope>NUCLEOTIDE SEQUENCE [LARGE SCALE GENOMIC DNA]</scope>
    <source>
        <strain evidence="7 8">CBS 675.73</strain>
    </source>
</reference>
<keyword evidence="5" id="KW-0503">Monooxygenase</keyword>
<comment type="similarity">
    <text evidence="1">Belongs to the paxM FAD-dependent monooxygenase family.</text>
</comment>
<dbReference type="Proteomes" id="UP000320333">
    <property type="component" value="Unassembled WGS sequence"/>
</dbReference>
<dbReference type="Pfam" id="PF01494">
    <property type="entry name" value="FAD_binding_3"/>
    <property type="match status" value="1"/>
</dbReference>
<dbReference type="PANTHER" id="PTHR13789">
    <property type="entry name" value="MONOOXYGENASE"/>
    <property type="match status" value="1"/>
</dbReference>
<keyword evidence="3" id="KW-0274">FAD</keyword>
<feature type="domain" description="FAD-binding" evidence="6">
    <location>
        <begin position="84"/>
        <end position="400"/>
    </location>
</feature>
<dbReference type="SUPFAM" id="SSF51905">
    <property type="entry name" value="FAD/NAD(P)-binding domain"/>
    <property type="match status" value="1"/>
</dbReference>
<dbReference type="AlphaFoldDB" id="A0A507FIC5"/>
<dbReference type="PANTHER" id="PTHR13789:SF309">
    <property type="entry name" value="PUTATIVE (AFU_ORTHOLOGUE AFUA_6G14510)-RELATED"/>
    <property type="match status" value="1"/>
</dbReference>
<evidence type="ECO:0000256" key="5">
    <source>
        <dbReference type="ARBA" id="ARBA00023033"/>
    </source>
</evidence>
<dbReference type="OrthoDB" id="2102672at2759"/>
<dbReference type="GO" id="GO:0071949">
    <property type="term" value="F:FAD binding"/>
    <property type="evidence" value="ECO:0007669"/>
    <property type="project" value="InterPro"/>
</dbReference>
<sequence>MGLDIIIAAPRNTCTGGGIAGSTLALGLAQAGHTPTIYEREEVRISEGLLAMPDFGAVGGGAILFRPISRQNSSCYSPGTLAPPTGVMITANGLQVFKNFGVWDAIQREGQRANRNVYMNRIDGTPITSFKVADDDEHVCIMRSTLHKIINAAAGELGVRFVCGKRLQSFTQTARSETEKASVKVQFADGTSATGDLLIAADGIRSKTRELLFPGANDKPIYTGTRGFLGLTRLEDGDPWLTKSAISFYMNTSNRTSVNMMSVGNNLISWNVADHQEEPAEVDSWVPYADFPREAERLAALLESWNAPKDISKIIGNAHRISPVTIYDRKSIESWTVGRVTLIGDAAHGMPPHLGQGTSMALEDVGVLVELLRRFPAEPDRCLRMYEAIRIPRTTKIAEQTRQMGASQYTKSNMQRFVGELGLKFLGWVVNTFDVRVYEYDYILEVEKQLKIESNTAASPTKWNKDEI</sequence>
<dbReference type="STRING" id="246404.A0A507FIC5"/>
<evidence type="ECO:0000313" key="8">
    <source>
        <dbReference type="Proteomes" id="UP000320333"/>
    </source>
</evidence>
<proteinExistence type="inferred from homology"/>
<evidence type="ECO:0000259" key="6">
    <source>
        <dbReference type="Pfam" id="PF01494"/>
    </source>
</evidence>
<dbReference type="PRINTS" id="PR00420">
    <property type="entry name" value="RNGMNOXGNASE"/>
</dbReference>
<gene>
    <name evidence="7" type="ORF">CcCBS67573_g02563</name>
</gene>
<evidence type="ECO:0000256" key="2">
    <source>
        <dbReference type="ARBA" id="ARBA00022630"/>
    </source>
</evidence>
<protein>
    <recommendedName>
        <fullName evidence="6">FAD-binding domain-containing protein</fullName>
    </recommendedName>
</protein>
<evidence type="ECO:0000313" key="7">
    <source>
        <dbReference type="EMBL" id="TPX76159.1"/>
    </source>
</evidence>
<dbReference type="InterPro" id="IPR050493">
    <property type="entry name" value="FAD-dep_Monooxygenase_BioMet"/>
</dbReference>
<dbReference type="GO" id="GO:0004497">
    <property type="term" value="F:monooxygenase activity"/>
    <property type="evidence" value="ECO:0007669"/>
    <property type="project" value="UniProtKB-KW"/>
</dbReference>
<dbReference type="InterPro" id="IPR036188">
    <property type="entry name" value="FAD/NAD-bd_sf"/>
</dbReference>
<comment type="caution">
    <text evidence="7">The sequence shown here is derived from an EMBL/GenBank/DDBJ whole genome shotgun (WGS) entry which is preliminary data.</text>
</comment>
<evidence type="ECO:0000256" key="4">
    <source>
        <dbReference type="ARBA" id="ARBA00023002"/>
    </source>
</evidence>
<keyword evidence="8" id="KW-1185">Reference proteome</keyword>
<name>A0A507FIC5_9FUNG</name>
<keyword evidence="4" id="KW-0560">Oxidoreductase</keyword>
<dbReference type="InterPro" id="IPR002938">
    <property type="entry name" value="FAD-bd"/>
</dbReference>
<dbReference type="Gene3D" id="3.50.50.60">
    <property type="entry name" value="FAD/NAD(P)-binding domain"/>
    <property type="match status" value="2"/>
</dbReference>
<keyword evidence="2" id="KW-0285">Flavoprotein</keyword>
<dbReference type="EMBL" id="QEAP01000055">
    <property type="protein sequence ID" value="TPX76159.1"/>
    <property type="molecule type" value="Genomic_DNA"/>
</dbReference>